<dbReference type="PANTHER" id="PTHR43877">
    <property type="entry name" value="AMINOALKYLPHOSPHONATE N-ACETYLTRANSFERASE-RELATED-RELATED"/>
    <property type="match status" value="1"/>
</dbReference>
<dbReference type="InterPro" id="IPR050832">
    <property type="entry name" value="Bact_Acetyltransf"/>
</dbReference>
<keyword evidence="1" id="KW-0808">Transferase</keyword>
<dbReference type="InterPro" id="IPR000182">
    <property type="entry name" value="GNAT_dom"/>
</dbReference>
<name>A0ABU1UKT6_9ACTN</name>
<dbReference type="InterPro" id="IPR016181">
    <property type="entry name" value="Acyl_CoA_acyltransferase"/>
</dbReference>
<proteinExistence type="predicted"/>
<evidence type="ECO:0000256" key="2">
    <source>
        <dbReference type="ARBA" id="ARBA00023315"/>
    </source>
</evidence>
<sequence>MSDAVSLDLVDPGSAEAREAVAAYLLELDQRFEEGFDPSEAAGDEEKFGGDHGVFLVAILDGKVVGCGGLTTIGEGVAEIKRMWVAKDARGRGLAGRIRRRLEELAVELGHDVVRLDTNRALTNAIEMYRAAGYADIERYNDNPYADFWFEKRLTS</sequence>
<dbReference type="CDD" id="cd04301">
    <property type="entry name" value="NAT_SF"/>
    <property type="match status" value="1"/>
</dbReference>
<keyword evidence="5" id="KW-1185">Reference proteome</keyword>
<dbReference type="SUPFAM" id="SSF55729">
    <property type="entry name" value="Acyl-CoA N-acyltransferases (Nat)"/>
    <property type="match status" value="1"/>
</dbReference>
<evidence type="ECO:0000259" key="3">
    <source>
        <dbReference type="PROSITE" id="PS51186"/>
    </source>
</evidence>
<organism evidence="4 5">
    <name type="scientific">Aeromicrobium panaciterrae</name>
    <dbReference type="NCBI Taxonomy" id="363861"/>
    <lineage>
        <taxon>Bacteria</taxon>
        <taxon>Bacillati</taxon>
        <taxon>Actinomycetota</taxon>
        <taxon>Actinomycetes</taxon>
        <taxon>Propionibacteriales</taxon>
        <taxon>Nocardioidaceae</taxon>
        <taxon>Aeromicrobium</taxon>
    </lineage>
</organism>
<accession>A0ABU1UKT6</accession>
<dbReference type="Pfam" id="PF00583">
    <property type="entry name" value="Acetyltransf_1"/>
    <property type="match status" value="1"/>
</dbReference>
<evidence type="ECO:0000256" key="1">
    <source>
        <dbReference type="ARBA" id="ARBA00022679"/>
    </source>
</evidence>
<gene>
    <name evidence="4" type="ORF">J2X11_000631</name>
</gene>
<feature type="domain" description="N-acetyltransferase" evidence="3">
    <location>
        <begin position="15"/>
        <end position="155"/>
    </location>
</feature>
<keyword evidence="2" id="KW-0012">Acyltransferase</keyword>
<reference evidence="4 5" key="1">
    <citation type="submission" date="2023-07" db="EMBL/GenBank/DDBJ databases">
        <title>Sorghum-associated microbial communities from plants grown in Nebraska, USA.</title>
        <authorList>
            <person name="Schachtman D."/>
        </authorList>
    </citation>
    <scope>NUCLEOTIDE SEQUENCE [LARGE SCALE GENOMIC DNA]</scope>
    <source>
        <strain evidence="4 5">BE248</strain>
    </source>
</reference>
<dbReference type="EMBL" id="JAVDWH010000001">
    <property type="protein sequence ID" value="MDR7085792.1"/>
    <property type="molecule type" value="Genomic_DNA"/>
</dbReference>
<dbReference type="RefSeq" id="WP_309966702.1">
    <property type="nucleotide sequence ID" value="NZ_JAVDWH010000001.1"/>
</dbReference>
<evidence type="ECO:0000313" key="4">
    <source>
        <dbReference type="EMBL" id="MDR7085792.1"/>
    </source>
</evidence>
<dbReference type="PROSITE" id="PS51186">
    <property type="entry name" value="GNAT"/>
    <property type="match status" value="1"/>
</dbReference>
<protein>
    <submittedName>
        <fullName evidence="4">GNAT superfamily N-acetyltransferase</fullName>
    </submittedName>
</protein>
<comment type="caution">
    <text evidence="4">The sequence shown here is derived from an EMBL/GenBank/DDBJ whole genome shotgun (WGS) entry which is preliminary data.</text>
</comment>
<evidence type="ECO:0000313" key="5">
    <source>
        <dbReference type="Proteomes" id="UP001257739"/>
    </source>
</evidence>
<dbReference type="Proteomes" id="UP001257739">
    <property type="component" value="Unassembled WGS sequence"/>
</dbReference>
<dbReference type="Gene3D" id="3.40.630.30">
    <property type="match status" value="1"/>
</dbReference>
<dbReference type="PANTHER" id="PTHR43877:SF2">
    <property type="entry name" value="AMINOALKYLPHOSPHONATE N-ACETYLTRANSFERASE-RELATED"/>
    <property type="match status" value="1"/>
</dbReference>